<dbReference type="Proteomes" id="UP000799770">
    <property type="component" value="Unassembled WGS sequence"/>
</dbReference>
<proteinExistence type="predicted"/>
<evidence type="ECO:0000256" key="8">
    <source>
        <dbReference type="SAM" id="MobiDB-lite"/>
    </source>
</evidence>
<sequence length="573" mass="60995">MWADINGERKKVACGPCIRGHRSSKCDHRDRVLIEVRKPGRPLSSCPHPSGSCSCERVVINYTIPKTSECACPSDRAQPITAATGTSSRVQKTRTRKATNTFNPVSLEKAIKASQDTETDSSSLVTTTPTNPSFAPSDASNEASPPSSASSTPRILPSPSRKHSYASDIQLTDARPTSSRSQGVSSCCKPKAIQPQPEAVQQLRGGGSCCSGEQKEVSKPLPAPAKSCCSGGNGPSHSEAQNGENNFASFQQFHQQMPFQASPFSMNPNQNYMSNPAASQPDHMGAPLPFGFNTPIYNHMAAAMFQQSSMPMHQMQNGAGHDADHNCHCGDGCSCFGCAAHPHNATMTEYVRLMHQFMSSGGFGTVPPPTYDLPAYPHHPGFGAEVNQPMSFNVGSSNFTAFAPDQANFRPPMNPMMSVSNAAPHVPSVSSPWEQSSPATLVQPSLPNVTTQFANIRTGSVDPPTYPKIEPSAPSPRFIDSPSDGKDEETPTLSPSSFFWQEMELPGCSDATGTCQCGDGCECVGCLTHGGHNGIQLDFPTTTEPDGMANLISNDNSHRSFLGVNGSPEQAPS</sequence>
<protein>
    <recommendedName>
        <fullName evidence="9">Copper-fist domain-containing protein</fullName>
    </recommendedName>
</protein>
<dbReference type="GO" id="GO:0006879">
    <property type="term" value="P:intracellular iron ion homeostasis"/>
    <property type="evidence" value="ECO:0007669"/>
    <property type="project" value="TreeGrafter"/>
</dbReference>
<keyword evidence="6" id="KW-0804">Transcription</keyword>
<evidence type="ECO:0000256" key="7">
    <source>
        <dbReference type="ARBA" id="ARBA00023242"/>
    </source>
</evidence>
<feature type="compositionally biased region" description="Polar residues" evidence="8">
    <location>
        <begin position="114"/>
        <end position="134"/>
    </location>
</feature>
<name>A0A6A5ZTH5_9PLEO</name>
<organism evidence="10 11">
    <name type="scientific">Lophiotrema nucula</name>
    <dbReference type="NCBI Taxonomy" id="690887"/>
    <lineage>
        <taxon>Eukaryota</taxon>
        <taxon>Fungi</taxon>
        <taxon>Dikarya</taxon>
        <taxon>Ascomycota</taxon>
        <taxon>Pezizomycotina</taxon>
        <taxon>Dothideomycetes</taxon>
        <taxon>Pleosporomycetidae</taxon>
        <taxon>Pleosporales</taxon>
        <taxon>Lophiotremataceae</taxon>
        <taxon>Lophiotrema</taxon>
    </lineage>
</organism>
<dbReference type="GO" id="GO:0000981">
    <property type="term" value="F:DNA-binding transcription factor activity, RNA polymerase II-specific"/>
    <property type="evidence" value="ECO:0007669"/>
    <property type="project" value="TreeGrafter"/>
</dbReference>
<feature type="compositionally biased region" description="Low complexity" evidence="8">
    <location>
        <begin position="135"/>
        <end position="153"/>
    </location>
</feature>
<evidence type="ECO:0000256" key="4">
    <source>
        <dbReference type="ARBA" id="ARBA00023008"/>
    </source>
</evidence>
<gene>
    <name evidence="10" type="ORF">BDV96DRAFT_12652</name>
</gene>
<dbReference type="AlphaFoldDB" id="A0A6A5ZTH5"/>
<keyword evidence="4" id="KW-0186">Copper</keyword>
<dbReference type="InterPro" id="IPR036395">
    <property type="entry name" value="Cu_fist_DNA-bd_dom_sf"/>
</dbReference>
<dbReference type="EMBL" id="ML977310">
    <property type="protein sequence ID" value="KAF2122960.1"/>
    <property type="molecule type" value="Genomic_DNA"/>
</dbReference>
<comment type="subcellular location">
    <subcellularLocation>
        <location evidence="1">Nucleus</location>
    </subcellularLocation>
</comment>
<feature type="region of interest" description="Disordered" evidence="8">
    <location>
        <begin position="457"/>
        <end position="493"/>
    </location>
</feature>
<dbReference type="SUPFAM" id="SSF57879">
    <property type="entry name" value="Zinc domain conserved in yeast copper-regulated transcription factors"/>
    <property type="match status" value="1"/>
</dbReference>
<dbReference type="GO" id="GO:0045944">
    <property type="term" value="P:positive regulation of transcription by RNA polymerase II"/>
    <property type="evidence" value="ECO:0007669"/>
    <property type="project" value="TreeGrafter"/>
</dbReference>
<dbReference type="GO" id="GO:0006878">
    <property type="term" value="P:intracellular copper ion homeostasis"/>
    <property type="evidence" value="ECO:0007669"/>
    <property type="project" value="TreeGrafter"/>
</dbReference>
<dbReference type="SMART" id="SM01090">
    <property type="entry name" value="Copper-fist"/>
    <property type="match status" value="1"/>
</dbReference>
<dbReference type="PANTHER" id="PTHR28088:SF9">
    <property type="entry name" value="TRANSCRIPTION FACTOR GRISEA, PUTATIVE (AFU_ORTHOLOGUE AFUA_1G13190)-RELATED"/>
    <property type="match status" value="1"/>
</dbReference>
<dbReference type="InterPro" id="IPR001083">
    <property type="entry name" value="Cu_fist_DNA-bd_dom"/>
</dbReference>
<feature type="region of interest" description="Disordered" evidence="8">
    <location>
        <begin position="83"/>
        <end position="243"/>
    </location>
</feature>
<evidence type="ECO:0000259" key="9">
    <source>
        <dbReference type="PROSITE" id="PS50073"/>
    </source>
</evidence>
<evidence type="ECO:0000256" key="3">
    <source>
        <dbReference type="ARBA" id="ARBA00022833"/>
    </source>
</evidence>
<dbReference type="OrthoDB" id="5600085at2759"/>
<reference evidence="10" key="1">
    <citation type="journal article" date="2020" name="Stud. Mycol.">
        <title>101 Dothideomycetes genomes: a test case for predicting lifestyles and emergence of pathogens.</title>
        <authorList>
            <person name="Haridas S."/>
            <person name="Albert R."/>
            <person name="Binder M."/>
            <person name="Bloem J."/>
            <person name="Labutti K."/>
            <person name="Salamov A."/>
            <person name="Andreopoulos B."/>
            <person name="Baker S."/>
            <person name="Barry K."/>
            <person name="Bills G."/>
            <person name="Bluhm B."/>
            <person name="Cannon C."/>
            <person name="Castanera R."/>
            <person name="Culley D."/>
            <person name="Daum C."/>
            <person name="Ezra D."/>
            <person name="Gonzalez J."/>
            <person name="Henrissat B."/>
            <person name="Kuo A."/>
            <person name="Liang C."/>
            <person name="Lipzen A."/>
            <person name="Lutzoni F."/>
            <person name="Magnuson J."/>
            <person name="Mondo S."/>
            <person name="Nolan M."/>
            <person name="Ohm R."/>
            <person name="Pangilinan J."/>
            <person name="Park H.-J."/>
            <person name="Ramirez L."/>
            <person name="Alfaro M."/>
            <person name="Sun H."/>
            <person name="Tritt A."/>
            <person name="Yoshinaga Y."/>
            <person name="Zwiers L.-H."/>
            <person name="Turgeon B."/>
            <person name="Goodwin S."/>
            <person name="Spatafora J."/>
            <person name="Crous P."/>
            <person name="Grigoriev I."/>
        </authorList>
    </citation>
    <scope>NUCLEOTIDE SEQUENCE</scope>
    <source>
        <strain evidence="10">CBS 627.86</strain>
    </source>
</reference>
<keyword evidence="2" id="KW-0479">Metal-binding</keyword>
<keyword evidence="5" id="KW-0805">Transcription regulation</keyword>
<dbReference type="SMART" id="SM00412">
    <property type="entry name" value="Cu_FIST"/>
    <property type="match status" value="1"/>
</dbReference>
<dbReference type="GO" id="GO:0000978">
    <property type="term" value="F:RNA polymerase II cis-regulatory region sequence-specific DNA binding"/>
    <property type="evidence" value="ECO:0007669"/>
    <property type="project" value="TreeGrafter"/>
</dbReference>
<evidence type="ECO:0000313" key="10">
    <source>
        <dbReference type="EMBL" id="KAF2122960.1"/>
    </source>
</evidence>
<evidence type="ECO:0000256" key="5">
    <source>
        <dbReference type="ARBA" id="ARBA00023015"/>
    </source>
</evidence>
<feature type="compositionally biased region" description="Polar residues" evidence="8">
    <location>
        <begin position="167"/>
        <end position="185"/>
    </location>
</feature>
<dbReference type="PRINTS" id="PR00617">
    <property type="entry name" value="COPPERFIST"/>
</dbReference>
<dbReference type="PANTHER" id="PTHR28088">
    <property type="entry name" value="TRANSCRIPTIONAL ACTIVATOR HAA1-RELATED"/>
    <property type="match status" value="1"/>
</dbReference>
<dbReference type="InterPro" id="IPR051763">
    <property type="entry name" value="Copper_Homeo_Regul"/>
</dbReference>
<dbReference type="Gene3D" id="3.90.430.10">
    <property type="entry name" value="Copper fist DNA-binding domain"/>
    <property type="match status" value="1"/>
</dbReference>
<accession>A0A6A5ZTH5</accession>
<dbReference type="GO" id="GO:0005634">
    <property type="term" value="C:nucleus"/>
    <property type="evidence" value="ECO:0007669"/>
    <property type="project" value="UniProtKB-SubCell"/>
</dbReference>
<evidence type="ECO:0000313" key="11">
    <source>
        <dbReference type="Proteomes" id="UP000799770"/>
    </source>
</evidence>
<evidence type="ECO:0000256" key="6">
    <source>
        <dbReference type="ARBA" id="ARBA00023163"/>
    </source>
</evidence>
<dbReference type="GO" id="GO:0005507">
    <property type="term" value="F:copper ion binding"/>
    <property type="evidence" value="ECO:0007669"/>
    <property type="project" value="InterPro"/>
</dbReference>
<feature type="domain" description="Copper-fist" evidence="9">
    <location>
        <begin position="11"/>
        <end position="43"/>
    </location>
</feature>
<dbReference type="FunFam" id="3.90.430.10:FF:000001">
    <property type="entry name" value="Copper fist DNA-binding protein"/>
    <property type="match status" value="1"/>
</dbReference>
<evidence type="ECO:0000256" key="2">
    <source>
        <dbReference type="ARBA" id="ARBA00022723"/>
    </source>
</evidence>
<keyword evidence="3" id="KW-0862">Zinc</keyword>
<evidence type="ECO:0000256" key="1">
    <source>
        <dbReference type="ARBA" id="ARBA00004123"/>
    </source>
</evidence>
<keyword evidence="11" id="KW-1185">Reference proteome</keyword>
<dbReference type="PROSITE" id="PS50073">
    <property type="entry name" value="COPPER_FIST_2"/>
    <property type="match status" value="1"/>
</dbReference>
<dbReference type="Pfam" id="PF00649">
    <property type="entry name" value="Copper-fist"/>
    <property type="match status" value="1"/>
</dbReference>
<keyword evidence="7" id="KW-0539">Nucleus</keyword>